<dbReference type="CDD" id="cd00029">
    <property type="entry name" value="C1"/>
    <property type="match status" value="1"/>
</dbReference>
<evidence type="ECO:0000259" key="4">
    <source>
        <dbReference type="PROSITE" id="PS50081"/>
    </source>
</evidence>
<dbReference type="RefSeq" id="XP_014155736.1">
    <property type="nucleotide sequence ID" value="XM_014300261.1"/>
</dbReference>
<dbReference type="STRING" id="667725.A0A0L0FYX8"/>
<feature type="domain" description="Phorbol-ester/DAG-type" evidence="4">
    <location>
        <begin position="127"/>
        <end position="173"/>
    </location>
</feature>
<feature type="compositionally biased region" description="Acidic residues" evidence="3">
    <location>
        <begin position="25"/>
        <end position="37"/>
    </location>
</feature>
<dbReference type="AlphaFoldDB" id="A0A0L0FYX8"/>
<keyword evidence="2" id="KW-0862">Zinc</keyword>
<dbReference type="PRINTS" id="PR00008">
    <property type="entry name" value="DAGPEDOMAIN"/>
</dbReference>
<dbReference type="OrthoDB" id="5340910at2759"/>
<sequence length="302" mass="33053">IPARAFLPNQAVREGNTISWVPDELSSDGEDDDDQHSEEDRPDQQELDEDAPEVASSLPPLSPSITTHNAQSSTQDEAPPLPFRAPELPFRAPPLPPRAPPLPPRPAQPSLSDLEKVSITGPTLLMSHTWKRRRWAVGKTCIHCYAITYASTLQCTVCAQYIHEKCAAGVGACWDKGGKHPPITGKDHAFVLATFMRPTYCALCHHLLKGVAVQGEQCIECSYTVHRDCRNLAQASCTSASHSTVLNSMQGAKYTIVGYSMRTEGFRAHYPVVLIPGLCSSGLTIEKSEEKPSWEVRFALAV</sequence>
<protein>
    <recommendedName>
        <fullName evidence="4">Phorbol-ester/DAG-type domain-containing protein</fullName>
    </recommendedName>
</protein>
<evidence type="ECO:0000313" key="5">
    <source>
        <dbReference type="EMBL" id="KNC81834.1"/>
    </source>
</evidence>
<feature type="region of interest" description="Disordered" evidence="3">
    <location>
        <begin position="15"/>
        <end position="114"/>
    </location>
</feature>
<evidence type="ECO:0000256" key="1">
    <source>
        <dbReference type="ARBA" id="ARBA00022723"/>
    </source>
</evidence>
<evidence type="ECO:0000256" key="3">
    <source>
        <dbReference type="SAM" id="MobiDB-lite"/>
    </source>
</evidence>
<keyword evidence="1" id="KW-0479">Metal-binding</keyword>
<feature type="domain" description="Phorbol-ester/DAG-type" evidence="4">
    <location>
        <begin position="187"/>
        <end position="237"/>
    </location>
</feature>
<evidence type="ECO:0000256" key="2">
    <source>
        <dbReference type="ARBA" id="ARBA00022833"/>
    </source>
</evidence>
<dbReference type="Proteomes" id="UP000054560">
    <property type="component" value="Unassembled WGS sequence"/>
</dbReference>
<name>A0A0L0FYX8_9EUKA</name>
<dbReference type="GO" id="GO:0046872">
    <property type="term" value="F:metal ion binding"/>
    <property type="evidence" value="ECO:0007669"/>
    <property type="project" value="UniProtKB-KW"/>
</dbReference>
<accession>A0A0L0FYX8</accession>
<dbReference type="PROSITE" id="PS00479">
    <property type="entry name" value="ZF_DAG_PE_1"/>
    <property type="match status" value="1"/>
</dbReference>
<dbReference type="Gene3D" id="3.30.60.20">
    <property type="match status" value="1"/>
</dbReference>
<dbReference type="InterPro" id="IPR046349">
    <property type="entry name" value="C1-like_sf"/>
</dbReference>
<dbReference type="GeneID" id="25906375"/>
<dbReference type="SUPFAM" id="SSF57889">
    <property type="entry name" value="Cysteine-rich domain"/>
    <property type="match status" value="2"/>
</dbReference>
<keyword evidence="6" id="KW-1185">Reference proteome</keyword>
<dbReference type="PROSITE" id="PS50081">
    <property type="entry name" value="ZF_DAG_PE_2"/>
    <property type="match status" value="2"/>
</dbReference>
<feature type="non-terminal residue" evidence="5">
    <location>
        <position position="1"/>
    </location>
</feature>
<organism evidence="5 6">
    <name type="scientific">Sphaeroforma arctica JP610</name>
    <dbReference type="NCBI Taxonomy" id="667725"/>
    <lineage>
        <taxon>Eukaryota</taxon>
        <taxon>Ichthyosporea</taxon>
        <taxon>Ichthyophonida</taxon>
        <taxon>Sphaeroforma</taxon>
    </lineage>
</organism>
<proteinExistence type="predicted"/>
<dbReference type="InterPro" id="IPR020454">
    <property type="entry name" value="DAG/PE-bd"/>
</dbReference>
<dbReference type="SMART" id="SM00109">
    <property type="entry name" value="C1"/>
    <property type="match status" value="2"/>
</dbReference>
<reference evidence="5 6" key="1">
    <citation type="submission" date="2011-02" db="EMBL/GenBank/DDBJ databases">
        <title>The Genome Sequence of Sphaeroforma arctica JP610.</title>
        <authorList>
            <consortium name="The Broad Institute Genome Sequencing Platform"/>
            <person name="Russ C."/>
            <person name="Cuomo C."/>
            <person name="Young S.K."/>
            <person name="Zeng Q."/>
            <person name="Gargeya S."/>
            <person name="Alvarado L."/>
            <person name="Berlin A."/>
            <person name="Chapman S.B."/>
            <person name="Chen Z."/>
            <person name="Freedman E."/>
            <person name="Gellesch M."/>
            <person name="Goldberg J."/>
            <person name="Griggs A."/>
            <person name="Gujja S."/>
            <person name="Heilman E."/>
            <person name="Heiman D."/>
            <person name="Howarth C."/>
            <person name="Mehta T."/>
            <person name="Neiman D."/>
            <person name="Pearson M."/>
            <person name="Roberts A."/>
            <person name="Saif S."/>
            <person name="Shea T."/>
            <person name="Shenoy N."/>
            <person name="Sisk P."/>
            <person name="Stolte C."/>
            <person name="Sykes S."/>
            <person name="White J."/>
            <person name="Yandava C."/>
            <person name="Burger G."/>
            <person name="Gray M.W."/>
            <person name="Holland P.W.H."/>
            <person name="King N."/>
            <person name="Lang F.B.F."/>
            <person name="Roger A.J."/>
            <person name="Ruiz-Trillo I."/>
            <person name="Haas B."/>
            <person name="Nusbaum C."/>
            <person name="Birren B."/>
        </authorList>
    </citation>
    <scope>NUCLEOTIDE SEQUENCE [LARGE SCALE GENOMIC DNA]</scope>
    <source>
        <strain evidence="5 6">JP610</strain>
    </source>
</reference>
<dbReference type="InterPro" id="IPR002219">
    <property type="entry name" value="PKC_DAG/PE"/>
</dbReference>
<feature type="compositionally biased region" description="Pro residues" evidence="3">
    <location>
        <begin position="91"/>
        <end position="107"/>
    </location>
</feature>
<feature type="compositionally biased region" description="Polar residues" evidence="3">
    <location>
        <begin position="65"/>
        <end position="76"/>
    </location>
</feature>
<gene>
    <name evidence="5" type="ORF">SARC_05871</name>
</gene>
<dbReference type="EMBL" id="KQ241990">
    <property type="protein sequence ID" value="KNC81834.1"/>
    <property type="molecule type" value="Genomic_DNA"/>
</dbReference>
<evidence type="ECO:0000313" key="6">
    <source>
        <dbReference type="Proteomes" id="UP000054560"/>
    </source>
</evidence>
<dbReference type="Pfam" id="PF00130">
    <property type="entry name" value="C1_1"/>
    <property type="match status" value="1"/>
</dbReference>